<dbReference type="GO" id="GO:0007234">
    <property type="term" value="P:osmosensory signaling via phosphorelay pathway"/>
    <property type="evidence" value="ECO:0007669"/>
    <property type="project" value="TreeGrafter"/>
</dbReference>
<dbReference type="PROSITE" id="PS50109">
    <property type="entry name" value="HIS_KIN"/>
    <property type="match status" value="1"/>
</dbReference>
<dbReference type="RefSeq" id="WP_131449788.1">
    <property type="nucleotide sequence ID" value="NZ_SJZI01000044.1"/>
</dbReference>
<dbReference type="InterPro" id="IPR003661">
    <property type="entry name" value="HisK_dim/P_dom"/>
</dbReference>
<dbReference type="Pfam" id="PF00512">
    <property type="entry name" value="HisKA"/>
    <property type="match status" value="1"/>
</dbReference>
<dbReference type="AlphaFoldDB" id="A0A4R1B9L0"/>
<evidence type="ECO:0000313" key="8">
    <source>
        <dbReference type="Proteomes" id="UP000295334"/>
    </source>
</evidence>
<dbReference type="PANTHER" id="PTHR42878">
    <property type="entry name" value="TWO-COMPONENT HISTIDINE KINASE"/>
    <property type="match status" value="1"/>
</dbReference>
<evidence type="ECO:0000256" key="1">
    <source>
        <dbReference type="ARBA" id="ARBA00000085"/>
    </source>
</evidence>
<dbReference type="Gene3D" id="3.30.565.10">
    <property type="entry name" value="Histidine kinase-like ATPase, C-terminal domain"/>
    <property type="match status" value="1"/>
</dbReference>
<evidence type="ECO:0000256" key="4">
    <source>
        <dbReference type="ARBA" id="ARBA00022679"/>
    </source>
</evidence>
<gene>
    <name evidence="7" type="ORF">EPD60_12375</name>
</gene>
<dbReference type="GO" id="GO:0000156">
    <property type="term" value="F:phosphorelay response regulator activity"/>
    <property type="evidence" value="ECO:0007669"/>
    <property type="project" value="TreeGrafter"/>
</dbReference>
<evidence type="ECO:0000256" key="2">
    <source>
        <dbReference type="ARBA" id="ARBA00012438"/>
    </source>
</evidence>
<evidence type="ECO:0000259" key="6">
    <source>
        <dbReference type="PROSITE" id="PS50109"/>
    </source>
</evidence>
<dbReference type="SUPFAM" id="SSF55874">
    <property type="entry name" value="ATPase domain of HSP90 chaperone/DNA topoisomerase II/histidine kinase"/>
    <property type="match status" value="1"/>
</dbReference>
<comment type="catalytic activity">
    <reaction evidence="1">
        <text>ATP + protein L-histidine = ADP + protein N-phospho-L-histidine.</text>
        <dbReference type="EC" id="2.7.13.3"/>
    </reaction>
</comment>
<dbReference type="Pfam" id="PF02518">
    <property type="entry name" value="HATPase_c"/>
    <property type="match status" value="1"/>
</dbReference>
<organism evidence="7 8">
    <name type="scientific">Flaviaesturariibacter flavus</name>
    <dbReference type="NCBI Taxonomy" id="2502780"/>
    <lineage>
        <taxon>Bacteria</taxon>
        <taxon>Pseudomonadati</taxon>
        <taxon>Bacteroidota</taxon>
        <taxon>Chitinophagia</taxon>
        <taxon>Chitinophagales</taxon>
        <taxon>Chitinophagaceae</taxon>
        <taxon>Flaviaestuariibacter</taxon>
    </lineage>
</organism>
<dbReference type="InterPro" id="IPR005467">
    <property type="entry name" value="His_kinase_dom"/>
</dbReference>
<dbReference type="InterPro" id="IPR036097">
    <property type="entry name" value="HisK_dim/P_sf"/>
</dbReference>
<dbReference type="EMBL" id="SJZI01000044">
    <property type="protein sequence ID" value="TCJ13587.1"/>
    <property type="molecule type" value="Genomic_DNA"/>
</dbReference>
<dbReference type="Gene3D" id="3.30.450.20">
    <property type="entry name" value="PAS domain"/>
    <property type="match status" value="2"/>
</dbReference>
<sequence length="561" mass="63247">MRYLGAANRLVPTTSTIKKTPAFLQGDSELSRITRDFDWAATALGPIDSWPAALRIHVGTILASPFPMFLFWGPEHYCFYNDAYRPSLGNTGKHPAVGRKGKELWPEIWEHIGPMIRRVLDGEGPTWREDERLDIWRNGQLEVVYWTFSYSPANDEDGNIAGVLVTCMETTLQVQARIAVNELVAERTRELQAATGSLEAANHYLQQVINLFKEPLQILSPVFENGRLVDFRYVLTNEAYAAYAAARPADIAGKRVGEVFPGYFQTSSFSEVVAAYEDGRARTWEIHYDQDGLDLYNQMSAQRFGDEVLVHFTDFTRVKKLEHELVQKISELERSNSKLEEFAHAASHDLKEPIRKVKVFTSMLREQLRAQLGAEQHGAFNKMELATARMSELVNDLLRFSHLSQQGQQKVPVDLGALFERVREDLELEIADQGAHLEVAPLPVVPGYHRQLLQSFENLVGNALKYRRPGVAPHIRVWATEDVSDSGRFAVISVADNGIGFNPQYATQIFQLFSRLHTRDQYAGTGIGLSIVQRVAEQHGGRVEAEGRPGEGATFRLWLPL</sequence>
<dbReference type="SMART" id="SM00387">
    <property type="entry name" value="HATPase_c"/>
    <property type="match status" value="1"/>
</dbReference>
<dbReference type="InterPro" id="IPR003594">
    <property type="entry name" value="HATPase_dom"/>
</dbReference>
<dbReference type="InterPro" id="IPR036890">
    <property type="entry name" value="HATPase_C_sf"/>
</dbReference>
<dbReference type="EC" id="2.7.13.3" evidence="2"/>
<keyword evidence="5 7" id="KW-0418">Kinase</keyword>
<keyword evidence="3" id="KW-0597">Phosphoprotein</keyword>
<evidence type="ECO:0000256" key="5">
    <source>
        <dbReference type="ARBA" id="ARBA00022777"/>
    </source>
</evidence>
<dbReference type="OrthoDB" id="607558at2"/>
<dbReference type="PRINTS" id="PR00344">
    <property type="entry name" value="BCTRLSENSOR"/>
</dbReference>
<dbReference type="SUPFAM" id="SSF47384">
    <property type="entry name" value="Homodimeric domain of signal transducing histidine kinase"/>
    <property type="match status" value="1"/>
</dbReference>
<evidence type="ECO:0000313" key="7">
    <source>
        <dbReference type="EMBL" id="TCJ13587.1"/>
    </source>
</evidence>
<proteinExistence type="predicted"/>
<dbReference type="Pfam" id="PF08448">
    <property type="entry name" value="PAS_4"/>
    <property type="match status" value="1"/>
</dbReference>
<dbReference type="Gene3D" id="1.10.287.130">
    <property type="match status" value="1"/>
</dbReference>
<dbReference type="InterPro" id="IPR013656">
    <property type="entry name" value="PAS_4"/>
</dbReference>
<dbReference type="SUPFAM" id="SSF55785">
    <property type="entry name" value="PYP-like sensor domain (PAS domain)"/>
    <property type="match status" value="2"/>
</dbReference>
<dbReference type="GO" id="GO:0030295">
    <property type="term" value="F:protein kinase activator activity"/>
    <property type="evidence" value="ECO:0007669"/>
    <property type="project" value="TreeGrafter"/>
</dbReference>
<protein>
    <recommendedName>
        <fullName evidence="2">histidine kinase</fullName>
        <ecNumber evidence="2">2.7.13.3</ecNumber>
    </recommendedName>
</protein>
<name>A0A4R1B9L0_9BACT</name>
<dbReference type="Proteomes" id="UP000295334">
    <property type="component" value="Unassembled WGS sequence"/>
</dbReference>
<reference evidence="7 8" key="1">
    <citation type="submission" date="2019-03" db="EMBL/GenBank/DDBJ databases">
        <authorList>
            <person name="Kim M.K.M."/>
        </authorList>
    </citation>
    <scope>NUCLEOTIDE SEQUENCE [LARGE SCALE GENOMIC DNA]</scope>
    <source>
        <strain evidence="7 8">17J68-12</strain>
    </source>
</reference>
<dbReference type="CDD" id="cd00082">
    <property type="entry name" value="HisKA"/>
    <property type="match status" value="1"/>
</dbReference>
<accession>A0A4R1B9L0</accession>
<dbReference type="InterPro" id="IPR050351">
    <property type="entry name" value="BphY/WalK/GraS-like"/>
</dbReference>
<keyword evidence="4" id="KW-0808">Transferase</keyword>
<evidence type="ECO:0000256" key="3">
    <source>
        <dbReference type="ARBA" id="ARBA00022553"/>
    </source>
</evidence>
<dbReference type="InterPro" id="IPR035965">
    <property type="entry name" value="PAS-like_dom_sf"/>
</dbReference>
<dbReference type="PANTHER" id="PTHR42878:SF15">
    <property type="entry name" value="BACTERIOPHYTOCHROME"/>
    <property type="match status" value="1"/>
</dbReference>
<dbReference type="GO" id="GO:0000155">
    <property type="term" value="F:phosphorelay sensor kinase activity"/>
    <property type="evidence" value="ECO:0007669"/>
    <property type="project" value="InterPro"/>
</dbReference>
<dbReference type="InterPro" id="IPR004358">
    <property type="entry name" value="Sig_transdc_His_kin-like_C"/>
</dbReference>
<keyword evidence="8" id="KW-1185">Reference proteome</keyword>
<comment type="caution">
    <text evidence="7">The sequence shown here is derived from an EMBL/GenBank/DDBJ whole genome shotgun (WGS) entry which is preliminary data.</text>
</comment>
<feature type="domain" description="Histidine kinase" evidence="6">
    <location>
        <begin position="345"/>
        <end position="561"/>
    </location>
</feature>
<dbReference type="SMART" id="SM00388">
    <property type="entry name" value="HisKA"/>
    <property type="match status" value="1"/>
</dbReference>